<dbReference type="SUPFAM" id="SSF50630">
    <property type="entry name" value="Acid proteases"/>
    <property type="match status" value="1"/>
</dbReference>
<evidence type="ECO:0000256" key="4">
    <source>
        <dbReference type="PIRSR" id="PIRSR601461-2"/>
    </source>
</evidence>
<dbReference type="GO" id="GO:0000324">
    <property type="term" value="C:fungal-type vacuole"/>
    <property type="evidence" value="ECO:0007669"/>
    <property type="project" value="TreeGrafter"/>
</dbReference>
<evidence type="ECO:0000256" key="2">
    <source>
        <dbReference type="ARBA" id="ARBA00022750"/>
    </source>
</evidence>
<dbReference type="InterPro" id="IPR001461">
    <property type="entry name" value="Aspartic_peptidase_A1"/>
</dbReference>
<dbReference type="GeneID" id="63773350"/>
<reference evidence="7 8" key="1">
    <citation type="submission" date="2016-07" db="EMBL/GenBank/DDBJ databases">
        <title>Pervasive Adenine N6-methylation of Active Genes in Fungi.</title>
        <authorList>
            <consortium name="DOE Joint Genome Institute"/>
            <person name="Mondo S.J."/>
            <person name="Dannebaum R.O."/>
            <person name="Kuo R.C."/>
            <person name="Labutti K."/>
            <person name="Haridas S."/>
            <person name="Kuo A."/>
            <person name="Salamov A."/>
            <person name="Ahrendt S.R."/>
            <person name="Lipzen A."/>
            <person name="Sullivan W."/>
            <person name="Andreopoulos W.B."/>
            <person name="Clum A."/>
            <person name="Lindquist E."/>
            <person name="Daum C."/>
            <person name="Ramamoorthy G.K."/>
            <person name="Gryganskyi A."/>
            <person name="Culley D."/>
            <person name="Magnuson J.K."/>
            <person name="James T.Y."/>
            <person name="O'Malley M.A."/>
            <person name="Stajich J.E."/>
            <person name="Spatafora J.W."/>
            <person name="Visel A."/>
            <person name="Grigoriev I.V."/>
        </authorList>
    </citation>
    <scope>NUCLEOTIDE SEQUENCE [LARGE SCALE GENOMIC DNA]</scope>
    <source>
        <strain evidence="7 8">CBS 129021</strain>
    </source>
</reference>
<comment type="caution">
    <text evidence="7">The sequence shown here is derived from an EMBL/GenBank/DDBJ whole genome shotgun (WGS) entry which is preliminary data.</text>
</comment>
<comment type="similarity">
    <text evidence="1 5">Belongs to the peptidase A1 family.</text>
</comment>
<dbReference type="Proteomes" id="UP000193689">
    <property type="component" value="Unassembled WGS sequence"/>
</dbReference>
<feature type="disulfide bond" evidence="4">
    <location>
        <begin position="265"/>
        <end position="303"/>
    </location>
</feature>
<proteinExistence type="inferred from homology"/>
<keyword evidence="4" id="KW-1015">Disulfide bond</keyword>
<keyword evidence="2 5" id="KW-0064">Aspartyl protease</keyword>
<dbReference type="PRINTS" id="PR00792">
    <property type="entry name" value="PEPSIN"/>
</dbReference>
<gene>
    <name evidence="7" type="ORF">BCR38DRAFT_358324</name>
</gene>
<dbReference type="PROSITE" id="PS00141">
    <property type="entry name" value="ASP_PROTEASE"/>
    <property type="match status" value="1"/>
</dbReference>
<dbReference type="PROSITE" id="PS51767">
    <property type="entry name" value="PEPTIDASE_A1"/>
    <property type="match status" value="1"/>
</dbReference>
<dbReference type="Pfam" id="PF00026">
    <property type="entry name" value="Asp"/>
    <property type="match status" value="1"/>
</dbReference>
<keyword evidence="8" id="KW-1185">Reference proteome</keyword>
<keyword evidence="5" id="KW-0378">Hydrolase</keyword>
<name>A0A1Y2EIN2_9PEZI</name>
<sequence length="346" mass="37312">MSVGIGNGTWLMIPDTGSSDTWLMSSSFKCLDRAHNPQEQAYCKFGPSYNGDFSGGKITDQHMNITYGGGDSLNGDMGYADVTVASITVPRQEMSLVTTASIRGNGLFSGILGLGLRGLTTAYQGTDPSKDNENTTTRYAPIIETMSLDDAIEPVFSIAMSRDDDRSYVSFGGVPPNVQTGEFASTPILQMGYNGGPKDYLYYAMRPEVLKWNSSTYSQNWTKPDGMIVDTGTTLNYFPSDIAFSINSLFSPPAEYNGGTFAVLCDATPPTVEIGIGGKLFQIAPSSLILPETKQSNIDGDYCLTGIATGSNVLILGDVFLQEMLAVFDVSDKKELKFAMRTDKPT</sequence>
<feature type="active site" evidence="3">
    <location>
        <position position="15"/>
    </location>
</feature>
<evidence type="ECO:0000313" key="8">
    <source>
        <dbReference type="Proteomes" id="UP000193689"/>
    </source>
</evidence>
<feature type="active site" evidence="3">
    <location>
        <position position="230"/>
    </location>
</feature>
<evidence type="ECO:0000256" key="1">
    <source>
        <dbReference type="ARBA" id="ARBA00007447"/>
    </source>
</evidence>
<dbReference type="GO" id="GO:0006508">
    <property type="term" value="P:proteolysis"/>
    <property type="evidence" value="ECO:0007669"/>
    <property type="project" value="UniProtKB-KW"/>
</dbReference>
<dbReference type="InterPro" id="IPR001969">
    <property type="entry name" value="Aspartic_peptidase_AS"/>
</dbReference>
<dbReference type="CDD" id="cd05471">
    <property type="entry name" value="pepsin_like"/>
    <property type="match status" value="1"/>
</dbReference>
<dbReference type="PANTHER" id="PTHR47966:SF47">
    <property type="entry name" value="ENDOPEPTIDASE, PUTATIVE (AFU_ORTHOLOGUE AFUA_3G01220)-RELATED"/>
    <property type="match status" value="1"/>
</dbReference>
<dbReference type="OrthoDB" id="15189at2759"/>
<organism evidence="7 8">
    <name type="scientific">Pseudomassariella vexata</name>
    <dbReference type="NCBI Taxonomy" id="1141098"/>
    <lineage>
        <taxon>Eukaryota</taxon>
        <taxon>Fungi</taxon>
        <taxon>Dikarya</taxon>
        <taxon>Ascomycota</taxon>
        <taxon>Pezizomycotina</taxon>
        <taxon>Sordariomycetes</taxon>
        <taxon>Xylariomycetidae</taxon>
        <taxon>Amphisphaeriales</taxon>
        <taxon>Pseudomassariaceae</taxon>
        <taxon>Pseudomassariella</taxon>
    </lineage>
</organism>
<evidence type="ECO:0000259" key="6">
    <source>
        <dbReference type="PROSITE" id="PS51767"/>
    </source>
</evidence>
<dbReference type="STRING" id="1141098.A0A1Y2EIN2"/>
<keyword evidence="5" id="KW-0645">Protease</keyword>
<dbReference type="GO" id="GO:0004190">
    <property type="term" value="F:aspartic-type endopeptidase activity"/>
    <property type="evidence" value="ECO:0007669"/>
    <property type="project" value="UniProtKB-KW"/>
</dbReference>
<dbReference type="EMBL" id="MCFJ01000001">
    <property type="protein sequence ID" value="ORY71164.1"/>
    <property type="molecule type" value="Genomic_DNA"/>
</dbReference>
<dbReference type="AlphaFoldDB" id="A0A1Y2EIN2"/>
<dbReference type="InterPro" id="IPR033121">
    <property type="entry name" value="PEPTIDASE_A1"/>
</dbReference>
<evidence type="ECO:0000256" key="3">
    <source>
        <dbReference type="PIRSR" id="PIRSR601461-1"/>
    </source>
</evidence>
<dbReference type="InterPro" id="IPR021109">
    <property type="entry name" value="Peptidase_aspartic_dom_sf"/>
</dbReference>
<dbReference type="RefSeq" id="XP_040720756.1">
    <property type="nucleotide sequence ID" value="XM_040857138.1"/>
</dbReference>
<feature type="domain" description="Peptidase A1" evidence="6">
    <location>
        <begin position="1"/>
        <end position="339"/>
    </location>
</feature>
<dbReference type="PANTHER" id="PTHR47966">
    <property type="entry name" value="BETA-SITE APP-CLEAVING ENZYME, ISOFORM A-RELATED"/>
    <property type="match status" value="1"/>
</dbReference>
<evidence type="ECO:0000313" key="7">
    <source>
        <dbReference type="EMBL" id="ORY71164.1"/>
    </source>
</evidence>
<dbReference type="Gene3D" id="2.40.70.10">
    <property type="entry name" value="Acid Proteases"/>
    <property type="match status" value="2"/>
</dbReference>
<accession>A0A1Y2EIN2</accession>
<protein>
    <submittedName>
        <fullName evidence="7">Aspartic peptidase domain-containing protein</fullName>
    </submittedName>
</protein>
<dbReference type="InterPro" id="IPR034164">
    <property type="entry name" value="Pepsin-like_dom"/>
</dbReference>
<evidence type="ECO:0000256" key="5">
    <source>
        <dbReference type="RuleBase" id="RU000454"/>
    </source>
</evidence>
<dbReference type="InParanoid" id="A0A1Y2EIN2"/>